<name>A0A1H4DK19_9BACT</name>
<dbReference type="EMBL" id="FNQN01000010">
    <property type="protein sequence ID" value="SEA73085.1"/>
    <property type="molecule type" value="Genomic_DNA"/>
</dbReference>
<evidence type="ECO:0000313" key="1">
    <source>
        <dbReference type="EMBL" id="SEA73085.1"/>
    </source>
</evidence>
<dbReference type="STRING" id="37625.SAMN05660420_03008"/>
<protein>
    <submittedName>
        <fullName evidence="1">Uncharacterized protein</fullName>
    </submittedName>
</protein>
<accession>A0A1H4DK19</accession>
<evidence type="ECO:0000313" key="2">
    <source>
        <dbReference type="Proteomes" id="UP000199409"/>
    </source>
</evidence>
<sequence>MVTLFSFFIRDSKIVVVKYFRTGSRQYLGSQIQGISGACKVNCVNSPPVKVAASALQT</sequence>
<dbReference type="Proteomes" id="UP000199409">
    <property type="component" value="Unassembled WGS sequence"/>
</dbReference>
<proteinExistence type="predicted"/>
<reference evidence="1 2" key="1">
    <citation type="submission" date="2016-10" db="EMBL/GenBank/DDBJ databases">
        <authorList>
            <person name="de Groot N.N."/>
        </authorList>
    </citation>
    <scope>NUCLEOTIDE SEQUENCE [LARGE SCALE GENOMIC DNA]</scope>
    <source>
        <strain evidence="1 2">DSM 7343</strain>
    </source>
</reference>
<dbReference type="AlphaFoldDB" id="A0A1H4DK19"/>
<organism evidence="1 2">
    <name type="scientific">Desulfuromusa kysingii</name>
    <dbReference type="NCBI Taxonomy" id="37625"/>
    <lineage>
        <taxon>Bacteria</taxon>
        <taxon>Pseudomonadati</taxon>
        <taxon>Thermodesulfobacteriota</taxon>
        <taxon>Desulfuromonadia</taxon>
        <taxon>Desulfuromonadales</taxon>
        <taxon>Geopsychrobacteraceae</taxon>
        <taxon>Desulfuromusa</taxon>
    </lineage>
</organism>
<keyword evidence="2" id="KW-1185">Reference proteome</keyword>
<gene>
    <name evidence="1" type="ORF">SAMN05660420_03008</name>
</gene>